<evidence type="ECO:0000256" key="1">
    <source>
        <dbReference type="ARBA" id="ARBA00012513"/>
    </source>
</evidence>
<dbReference type="PANTHER" id="PTHR43289:SF6">
    <property type="entry name" value="SERINE_THREONINE-PROTEIN KINASE NEKL-3"/>
    <property type="match status" value="1"/>
</dbReference>
<proteinExistence type="predicted"/>
<dbReference type="SUPFAM" id="SSF48452">
    <property type="entry name" value="TPR-like"/>
    <property type="match status" value="2"/>
</dbReference>
<dbReference type="PROSITE" id="PS00108">
    <property type="entry name" value="PROTEIN_KINASE_ST"/>
    <property type="match status" value="1"/>
</dbReference>
<dbReference type="Pfam" id="PF13432">
    <property type="entry name" value="TPR_16"/>
    <property type="match status" value="3"/>
</dbReference>
<sequence>MSQRNLIGTTLGRFEIGRELGRGGMAVVYEARQTDLDRTVALKVLSPALTHDASYVARFQQEARSVAKLEHPHIMPIYEIGEAEGVHYIAMKYIAGRTVKELIQSRGVLTLPHAARILIQVAAALDHAHRQGVIHRDIKPSNMMITDDGWLYLTDFGLARGTGADARSGLTLAGTVMGTPEYMSPEQAQGSSSVGPSTDIYALGVVLYELITGTFPFTGDTPMAMLSARLMEQPIPLRAVRSDMTPDVEDVVMRALARNPDARYPNAMALVEALRSAAGIGTDELPRGATPATGSAMVDATIKIPAPTPPPTPPYVRPSPPPPAAAPQQAVRPAPYPQPPTPPPAPPPTTRPRNLAVIVGVLGVICLGLIGIIAAFFFWPAEVAPPQTALVNGADPRMLEVLKSADQLLGDPNDGLSAAYRSYQNLAAEFDDHPQILERWAMAAAARGDWATTQGLSERISTMAESSDEQAALGYALLATAFTNQGNLTHAEEEAEQALAYGENLALTYAVWARLRSERALMLGDTEILEQALVRLDQAVDLLGNEHPLQRALTHSALAATFANAYRIGSDVSYFEQSAEQYEAAMDLLPSAGFFQLELAQLYVDASEPDEARALYEDARRRDAEVSHHALVGLGWLAFSAGEDDRAADYFAQAIAANPAWYEGYFGQARLHVVHNNIDAAIEHLNAALERNPYSSLVYAWRGEAYFWKGFDSEGAQANQYFERSVEDFTQALEHDPLNSFAAAGLGWSLQSLERYEASVAAFDQALALASWRDDAHSGRGWSLYNLGRYQEAEAAFREALALYDGEAQYQINLGLTLEQLGRRDEARSAYAAALELDANNAEAQELLAALGE</sequence>
<evidence type="ECO:0000256" key="3">
    <source>
        <dbReference type="ARBA" id="ARBA00022679"/>
    </source>
</evidence>
<keyword evidence="12" id="KW-0812">Transmembrane</keyword>
<reference evidence="15" key="1">
    <citation type="submission" date="2017-08" db="EMBL/GenBank/DDBJ databases">
        <authorList>
            <person name="Grouzdev D.S."/>
            <person name="Gaisin V.A."/>
            <person name="Rysina M.S."/>
            <person name="Gorlenko V.M."/>
        </authorList>
    </citation>
    <scope>NUCLEOTIDE SEQUENCE [LARGE SCALE GENOMIC DNA]</scope>
    <source>
        <strain evidence="15">Kir15-3F</strain>
    </source>
</reference>
<evidence type="ECO:0000256" key="10">
    <source>
        <dbReference type="PROSITE-ProRule" id="PRU10141"/>
    </source>
</evidence>
<keyword evidence="4 10" id="KW-0547">Nucleotide-binding</keyword>
<evidence type="ECO:0000256" key="2">
    <source>
        <dbReference type="ARBA" id="ARBA00022527"/>
    </source>
</evidence>
<keyword evidence="9" id="KW-0802">TPR repeat</keyword>
<dbReference type="Gene3D" id="3.30.200.20">
    <property type="entry name" value="Phosphorylase Kinase, domain 1"/>
    <property type="match status" value="1"/>
</dbReference>
<dbReference type="EMBL" id="NQWI01000038">
    <property type="protein sequence ID" value="PDW03169.1"/>
    <property type="molecule type" value="Genomic_DNA"/>
</dbReference>
<keyword evidence="12" id="KW-0472">Membrane</keyword>
<dbReference type="FunFam" id="3.30.200.20:FF:000035">
    <property type="entry name" value="Serine/threonine protein kinase Stk1"/>
    <property type="match status" value="1"/>
</dbReference>
<evidence type="ECO:0000256" key="6">
    <source>
        <dbReference type="ARBA" id="ARBA00022840"/>
    </source>
</evidence>
<comment type="catalytic activity">
    <reaction evidence="7">
        <text>L-threonyl-[protein] + ATP = O-phospho-L-threonyl-[protein] + ADP + H(+)</text>
        <dbReference type="Rhea" id="RHEA:46608"/>
        <dbReference type="Rhea" id="RHEA-COMP:11060"/>
        <dbReference type="Rhea" id="RHEA-COMP:11605"/>
        <dbReference type="ChEBI" id="CHEBI:15378"/>
        <dbReference type="ChEBI" id="CHEBI:30013"/>
        <dbReference type="ChEBI" id="CHEBI:30616"/>
        <dbReference type="ChEBI" id="CHEBI:61977"/>
        <dbReference type="ChEBI" id="CHEBI:456216"/>
        <dbReference type="EC" id="2.7.11.1"/>
    </reaction>
</comment>
<evidence type="ECO:0000256" key="5">
    <source>
        <dbReference type="ARBA" id="ARBA00022777"/>
    </source>
</evidence>
<comment type="caution">
    <text evidence="14">The sequence shown here is derived from an EMBL/GenBank/DDBJ whole genome shotgun (WGS) entry which is preliminary data.</text>
</comment>
<dbReference type="InterPro" id="IPR000719">
    <property type="entry name" value="Prot_kinase_dom"/>
</dbReference>
<keyword evidence="2" id="KW-0723">Serine/threonine-protein kinase</keyword>
<dbReference type="PROSITE" id="PS50011">
    <property type="entry name" value="PROTEIN_KINASE_DOM"/>
    <property type="match status" value="1"/>
</dbReference>
<feature type="domain" description="Protein kinase" evidence="13">
    <location>
        <begin position="14"/>
        <end position="275"/>
    </location>
</feature>
<feature type="repeat" description="TPR" evidence="9">
    <location>
        <begin position="628"/>
        <end position="661"/>
    </location>
</feature>
<dbReference type="OrthoDB" id="9814968at2"/>
<feature type="compositionally biased region" description="Pro residues" evidence="11">
    <location>
        <begin position="306"/>
        <end position="325"/>
    </location>
</feature>
<gene>
    <name evidence="14" type="ORF">CJ255_10170</name>
</gene>
<keyword evidence="12" id="KW-1133">Transmembrane helix</keyword>
<evidence type="ECO:0000256" key="11">
    <source>
        <dbReference type="SAM" id="MobiDB-lite"/>
    </source>
</evidence>
<evidence type="ECO:0000256" key="12">
    <source>
        <dbReference type="SAM" id="Phobius"/>
    </source>
</evidence>
<dbReference type="Pfam" id="PF00069">
    <property type="entry name" value="Pkinase"/>
    <property type="match status" value="1"/>
</dbReference>
<keyword evidence="5" id="KW-0418">Kinase</keyword>
<name>A0A2A6RJV5_9CHLR</name>
<dbReference type="InterPro" id="IPR019734">
    <property type="entry name" value="TPR_rpt"/>
</dbReference>
<dbReference type="PROSITE" id="PS50005">
    <property type="entry name" value="TPR"/>
    <property type="match status" value="3"/>
</dbReference>
<dbReference type="Proteomes" id="UP000220527">
    <property type="component" value="Unassembled WGS sequence"/>
</dbReference>
<comment type="catalytic activity">
    <reaction evidence="8">
        <text>L-seryl-[protein] + ATP = O-phospho-L-seryl-[protein] + ADP + H(+)</text>
        <dbReference type="Rhea" id="RHEA:17989"/>
        <dbReference type="Rhea" id="RHEA-COMP:9863"/>
        <dbReference type="Rhea" id="RHEA-COMP:11604"/>
        <dbReference type="ChEBI" id="CHEBI:15378"/>
        <dbReference type="ChEBI" id="CHEBI:29999"/>
        <dbReference type="ChEBI" id="CHEBI:30616"/>
        <dbReference type="ChEBI" id="CHEBI:83421"/>
        <dbReference type="ChEBI" id="CHEBI:456216"/>
        <dbReference type="EC" id="2.7.11.1"/>
    </reaction>
</comment>
<accession>A0A2A6RJV5</accession>
<dbReference type="AlphaFoldDB" id="A0A2A6RJV5"/>
<dbReference type="GO" id="GO:0004674">
    <property type="term" value="F:protein serine/threonine kinase activity"/>
    <property type="evidence" value="ECO:0007669"/>
    <property type="project" value="UniProtKB-KW"/>
</dbReference>
<dbReference type="InterPro" id="IPR017441">
    <property type="entry name" value="Protein_kinase_ATP_BS"/>
</dbReference>
<dbReference type="CDD" id="cd14014">
    <property type="entry name" value="STKc_PknB_like"/>
    <property type="match status" value="1"/>
</dbReference>
<dbReference type="InterPro" id="IPR011009">
    <property type="entry name" value="Kinase-like_dom_sf"/>
</dbReference>
<evidence type="ECO:0000259" key="13">
    <source>
        <dbReference type="PROSITE" id="PS50011"/>
    </source>
</evidence>
<feature type="region of interest" description="Disordered" evidence="11">
    <location>
        <begin position="302"/>
        <end position="349"/>
    </location>
</feature>
<evidence type="ECO:0000313" key="14">
    <source>
        <dbReference type="EMBL" id="PDW03169.1"/>
    </source>
</evidence>
<dbReference type="InterPro" id="IPR008271">
    <property type="entry name" value="Ser/Thr_kinase_AS"/>
</dbReference>
<dbReference type="Gene3D" id="1.10.510.10">
    <property type="entry name" value="Transferase(Phosphotransferase) domain 1"/>
    <property type="match status" value="1"/>
</dbReference>
<evidence type="ECO:0000256" key="8">
    <source>
        <dbReference type="ARBA" id="ARBA00048679"/>
    </source>
</evidence>
<feature type="repeat" description="TPR" evidence="9">
    <location>
        <begin position="808"/>
        <end position="841"/>
    </location>
</feature>
<feature type="repeat" description="TPR" evidence="9">
    <location>
        <begin position="662"/>
        <end position="695"/>
    </location>
</feature>
<feature type="binding site" evidence="10">
    <location>
        <position position="43"/>
    </location>
    <ligand>
        <name>ATP</name>
        <dbReference type="ChEBI" id="CHEBI:30616"/>
    </ligand>
</feature>
<evidence type="ECO:0000313" key="15">
    <source>
        <dbReference type="Proteomes" id="UP000220527"/>
    </source>
</evidence>
<dbReference type="PROSITE" id="PS00107">
    <property type="entry name" value="PROTEIN_KINASE_ATP"/>
    <property type="match status" value="1"/>
</dbReference>
<feature type="transmembrane region" description="Helical" evidence="12">
    <location>
        <begin position="355"/>
        <end position="379"/>
    </location>
</feature>
<dbReference type="EC" id="2.7.11.1" evidence="1"/>
<keyword evidence="3" id="KW-0808">Transferase</keyword>
<keyword evidence="6 10" id="KW-0067">ATP-binding</keyword>
<keyword evidence="15" id="KW-1185">Reference proteome</keyword>
<protein>
    <recommendedName>
        <fullName evidence="1">non-specific serine/threonine protein kinase</fullName>
        <ecNumber evidence="1">2.7.11.1</ecNumber>
    </recommendedName>
</protein>
<feature type="compositionally biased region" description="Pro residues" evidence="11">
    <location>
        <begin position="334"/>
        <end position="349"/>
    </location>
</feature>
<dbReference type="InterPro" id="IPR011990">
    <property type="entry name" value="TPR-like_helical_dom_sf"/>
</dbReference>
<dbReference type="Gene3D" id="1.25.40.10">
    <property type="entry name" value="Tetratricopeptide repeat domain"/>
    <property type="match status" value="4"/>
</dbReference>
<dbReference type="SMART" id="SM00220">
    <property type="entry name" value="S_TKc"/>
    <property type="match status" value="1"/>
</dbReference>
<dbReference type="SUPFAM" id="SSF56112">
    <property type="entry name" value="Protein kinase-like (PK-like)"/>
    <property type="match status" value="1"/>
</dbReference>
<dbReference type="FunFam" id="1.10.510.10:FF:000021">
    <property type="entry name" value="Serine/threonine protein kinase"/>
    <property type="match status" value="1"/>
</dbReference>
<organism evidence="14 15">
    <name type="scientific">Candidatus Viridilinea mediisalina</name>
    <dbReference type="NCBI Taxonomy" id="2024553"/>
    <lineage>
        <taxon>Bacteria</taxon>
        <taxon>Bacillati</taxon>
        <taxon>Chloroflexota</taxon>
        <taxon>Chloroflexia</taxon>
        <taxon>Chloroflexales</taxon>
        <taxon>Chloroflexineae</taxon>
        <taxon>Oscillochloridaceae</taxon>
        <taxon>Candidatus Viridilinea</taxon>
    </lineage>
</organism>
<dbReference type="GO" id="GO:0005524">
    <property type="term" value="F:ATP binding"/>
    <property type="evidence" value="ECO:0007669"/>
    <property type="project" value="UniProtKB-UniRule"/>
</dbReference>
<evidence type="ECO:0000256" key="4">
    <source>
        <dbReference type="ARBA" id="ARBA00022741"/>
    </source>
</evidence>
<evidence type="ECO:0000256" key="7">
    <source>
        <dbReference type="ARBA" id="ARBA00047899"/>
    </source>
</evidence>
<dbReference type="SMART" id="SM00028">
    <property type="entry name" value="TPR"/>
    <property type="match status" value="8"/>
</dbReference>
<dbReference type="PANTHER" id="PTHR43289">
    <property type="entry name" value="MITOGEN-ACTIVATED PROTEIN KINASE KINASE KINASE 20-RELATED"/>
    <property type="match status" value="1"/>
</dbReference>
<evidence type="ECO:0000256" key="9">
    <source>
        <dbReference type="PROSITE-ProRule" id="PRU00339"/>
    </source>
</evidence>
<dbReference type="RefSeq" id="WP_097643995.1">
    <property type="nucleotide sequence ID" value="NZ_NQWI01000038.1"/>
</dbReference>